<proteinExistence type="predicted"/>
<accession>A0AAE1HVU5</accession>
<reference evidence="1" key="1">
    <citation type="submission" date="2021-07" db="EMBL/GenBank/DDBJ databases">
        <authorList>
            <person name="Catto M.A."/>
            <person name="Jacobson A."/>
            <person name="Kennedy G."/>
            <person name="Labadie P."/>
            <person name="Hunt B.G."/>
            <person name="Srinivasan R."/>
        </authorList>
    </citation>
    <scope>NUCLEOTIDE SEQUENCE</scope>
    <source>
        <strain evidence="1">PL_HMW_Pooled</strain>
        <tissue evidence="1">Head</tissue>
    </source>
</reference>
<keyword evidence="2" id="KW-1185">Reference proteome</keyword>
<protein>
    <submittedName>
        <fullName evidence="1">Phosphoribosylamine--glycine ligase</fullName>
    </submittedName>
</protein>
<sequence length="328" mass="37496">MRSLRPSTDGTLNCFTDGDQYRRSPFFQEHPHAFQFVLYFDGVDPARSQGPKSGIHEFGNFLLRILNLPPKINNSMSSIFPLILANNNDCKGTFEGVLRRFVDDLIKFENGGEMCFDMDRTETIFGTLVAAKGDAKAIHALLGLLDPGGAKHFCRDCMICREDFLEGTVALGDPRTPELTDYHLRRVEENIPNASTNSGLRYRTVLHDIQFRLEDNQNFDILHDFSEGVILMIMRLCLKEFVVDRRSFDVNNLNARIFAFNYGKANQRDKPNITFEVPSLQDDGDLIHLNKMVPKLIYCLEPYLFCLIIFQKMLMKLLIVSTIKCTCC</sequence>
<dbReference type="AlphaFoldDB" id="A0AAE1HVU5"/>
<evidence type="ECO:0000313" key="1">
    <source>
        <dbReference type="EMBL" id="KAK3928363.1"/>
    </source>
</evidence>
<organism evidence="1 2">
    <name type="scientific">Frankliniella fusca</name>
    <dbReference type="NCBI Taxonomy" id="407009"/>
    <lineage>
        <taxon>Eukaryota</taxon>
        <taxon>Metazoa</taxon>
        <taxon>Ecdysozoa</taxon>
        <taxon>Arthropoda</taxon>
        <taxon>Hexapoda</taxon>
        <taxon>Insecta</taxon>
        <taxon>Pterygota</taxon>
        <taxon>Neoptera</taxon>
        <taxon>Paraneoptera</taxon>
        <taxon>Thysanoptera</taxon>
        <taxon>Terebrantia</taxon>
        <taxon>Thripoidea</taxon>
        <taxon>Thripidae</taxon>
        <taxon>Frankliniella</taxon>
    </lineage>
</organism>
<gene>
    <name evidence="1" type="ORF">KUF71_016610</name>
</gene>
<name>A0AAE1HVU5_9NEOP</name>
<evidence type="ECO:0000313" key="2">
    <source>
        <dbReference type="Proteomes" id="UP001219518"/>
    </source>
</evidence>
<keyword evidence="1" id="KW-0436">Ligase</keyword>
<dbReference type="EMBL" id="JAHWGI010001327">
    <property type="protein sequence ID" value="KAK3928363.1"/>
    <property type="molecule type" value="Genomic_DNA"/>
</dbReference>
<comment type="caution">
    <text evidence="1">The sequence shown here is derived from an EMBL/GenBank/DDBJ whole genome shotgun (WGS) entry which is preliminary data.</text>
</comment>
<dbReference type="Proteomes" id="UP001219518">
    <property type="component" value="Unassembled WGS sequence"/>
</dbReference>
<reference evidence="1" key="2">
    <citation type="journal article" date="2023" name="BMC Genomics">
        <title>Pest status, molecular evolution, and epigenetic factors derived from the genome assembly of Frankliniella fusca, a thysanopteran phytovirus vector.</title>
        <authorList>
            <person name="Catto M.A."/>
            <person name="Labadie P.E."/>
            <person name="Jacobson A.L."/>
            <person name="Kennedy G.G."/>
            <person name="Srinivasan R."/>
            <person name="Hunt B.G."/>
        </authorList>
    </citation>
    <scope>NUCLEOTIDE SEQUENCE</scope>
    <source>
        <strain evidence="1">PL_HMW_Pooled</strain>
    </source>
</reference>
<dbReference type="GO" id="GO:0016874">
    <property type="term" value="F:ligase activity"/>
    <property type="evidence" value="ECO:0007669"/>
    <property type="project" value="UniProtKB-KW"/>
</dbReference>